<feature type="region of interest" description="Disordered" evidence="1">
    <location>
        <begin position="117"/>
        <end position="158"/>
    </location>
</feature>
<name>A0A9J7L831_BRAFL</name>
<feature type="compositionally biased region" description="Basic and acidic residues" evidence="1">
    <location>
        <begin position="119"/>
        <end position="134"/>
    </location>
</feature>
<dbReference type="RefSeq" id="XP_035677709.1">
    <property type="nucleotide sequence ID" value="XM_035821816.1"/>
</dbReference>
<dbReference type="GeneID" id="118416647"/>
<dbReference type="OrthoDB" id="10035003at2759"/>
<reference evidence="3 4" key="2">
    <citation type="submission" date="2025-04" db="UniProtKB">
        <authorList>
            <consortium name="RefSeq"/>
        </authorList>
    </citation>
    <scope>IDENTIFICATION</scope>
    <source>
        <strain evidence="3 4">S238N-H82</strain>
        <tissue evidence="3 4">Testes</tissue>
    </source>
</reference>
<keyword evidence="2" id="KW-1185">Reference proteome</keyword>
<gene>
    <name evidence="3 4" type="primary">LOC118416647</name>
</gene>
<protein>
    <submittedName>
        <fullName evidence="3 4">Uncharacterized protein LOC118416647</fullName>
    </submittedName>
</protein>
<proteinExistence type="predicted"/>
<dbReference type="Proteomes" id="UP000001554">
    <property type="component" value="Chromosome 5"/>
</dbReference>
<organism evidence="2 4">
    <name type="scientific">Branchiostoma floridae</name>
    <name type="common">Florida lancelet</name>
    <name type="synonym">Amphioxus</name>
    <dbReference type="NCBI Taxonomy" id="7739"/>
    <lineage>
        <taxon>Eukaryota</taxon>
        <taxon>Metazoa</taxon>
        <taxon>Chordata</taxon>
        <taxon>Cephalochordata</taxon>
        <taxon>Leptocardii</taxon>
        <taxon>Amphioxiformes</taxon>
        <taxon>Branchiostomatidae</taxon>
        <taxon>Branchiostoma</taxon>
    </lineage>
</organism>
<feature type="region of interest" description="Disordered" evidence="1">
    <location>
        <begin position="1"/>
        <end position="41"/>
    </location>
</feature>
<dbReference type="RefSeq" id="XP_035677711.1">
    <property type="nucleotide sequence ID" value="XM_035821818.1"/>
</dbReference>
<dbReference type="PANTHER" id="PTHR35558:SF1">
    <property type="entry name" value="ENDONUCLEASE_EXONUCLEASE_PHOSPHATASE DOMAIN-CONTAINING PROTEIN"/>
    <property type="match status" value="1"/>
</dbReference>
<evidence type="ECO:0000313" key="4">
    <source>
        <dbReference type="RefSeq" id="XP_035677711.1"/>
    </source>
</evidence>
<dbReference type="OMA" id="CITEYRN"/>
<feature type="compositionally biased region" description="Low complexity" evidence="1">
    <location>
        <begin position="28"/>
        <end position="41"/>
    </location>
</feature>
<evidence type="ECO:0000313" key="3">
    <source>
        <dbReference type="RefSeq" id="XP_035677709.1"/>
    </source>
</evidence>
<evidence type="ECO:0000256" key="1">
    <source>
        <dbReference type="SAM" id="MobiDB-lite"/>
    </source>
</evidence>
<feature type="compositionally biased region" description="Polar residues" evidence="1">
    <location>
        <begin position="135"/>
        <end position="151"/>
    </location>
</feature>
<accession>A0A9J7L831</accession>
<reference evidence="2" key="1">
    <citation type="journal article" date="2020" name="Nat. Ecol. Evol.">
        <title>Deeply conserved synteny resolves early events in vertebrate evolution.</title>
        <authorList>
            <person name="Simakov O."/>
            <person name="Marletaz F."/>
            <person name="Yue J.X."/>
            <person name="O'Connell B."/>
            <person name="Jenkins J."/>
            <person name="Brandt A."/>
            <person name="Calef R."/>
            <person name="Tung C.H."/>
            <person name="Huang T.K."/>
            <person name="Schmutz J."/>
            <person name="Satoh N."/>
            <person name="Yu J.K."/>
            <person name="Putnam N.H."/>
            <person name="Green R.E."/>
            <person name="Rokhsar D.S."/>
        </authorList>
    </citation>
    <scope>NUCLEOTIDE SEQUENCE [LARGE SCALE GENOMIC DNA]</scope>
    <source>
        <strain evidence="2">S238N-H82</strain>
    </source>
</reference>
<dbReference type="KEGG" id="bfo:118416647"/>
<feature type="region of interest" description="Disordered" evidence="1">
    <location>
        <begin position="74"/>
        <end position="93"/>
    </location>
</feature>
<evidence type="ECO:0000313" key="2">
    <source>
        <dbReference type="Proteomes" id="UP000001554"/>
    </source>
</evidence>
<dbReference type="AlphaFoldDB" id="A0A9J7L831"/>
<dbReference type="PANTHER" id="PTHR35558">
    <property type="entry name" value="SGNH_HYDRO DOMAIN-CONTAINING PROTEIN"/>
    <property type="match status" value="1"/>
</dbReference>
<sequence>MPQTRSSSSAAEQTQPPPPKRTRKRKNPPTTSATPTLTTPTATEFNAMKDQMNALTTATQSIQRSLAAILPPTATPQAPAVTPNTSPTGHPTLPPTLLDGATGTHADPLVAAILGNDLANDKSKDKSTPDERTETTLPLSSVLTPHTTQASPGLHVPLDTGIPGPTKERIWENKFLNLKTLLPALQSAPQYTVSLSGSQTPTLTLANRNDSGKQTLSLDQWTNAFLVYHFIYIQRHPTLSPQLISYLHLIRTLAARKANWLRYDEQFRQYREKCPVTPWDTPHMQLYVDALYNANPSPPTPSTRSPSSSSTTSKSIPTGFCFQYHKPNGQCFKHECLYKHYCFKCSGAHKAPLCPNSSSHSAPRKQ</sequence>
<feature type="compositionally biased region" description="Polar residues" evidence="1">
    <location>
        <begin position="1"/>
        <end position="14"/>
    </location>
</feature>